<evidence type="ECO:0000313" key="11">
    <source>
        <dbReference type="EMBL" id="AKQ01403.1"/>
    </source>
</evidence>
<dbReference type="InterPro" id="IPR002028">
    <property type="entry name" value="Trp_synthase_suA"/>
</dbReference>
<comment type="subunit">
    <text evidence="3 9">Tetramer of two alpha and two beta chains.</text>
</comment>
<gene>
    <name evidence="9 11" type="primary">trpA</name>
</gene>
<comment type="function">
    <text evidence="1 9">The alpha subunit is responsible for the aldol cleavage of indoleglycerol phosphate to indole and glyceraldehyde 3-phosphate.</text>
</comment>
<evidence type="ECO:0000256" key="3">
    <source>
        <dbReference type="ARBA" id="ARBA00011270"/>
    </source>
</evidence>
<comment type="catalytic activity">
    <reaction evidence="8 9">
        <text>(1S,2R)-1-C-(indol-3-yl)glycerol 3-phosphate + L-serine = D-glyceraldehyde 3-phosphate + L-tryptophan + H2O</text>
        <dbReference type="Rhea" id="RHEA:10532"/>
        <dbReference type="ChEBI" id="CHEBI:15377"/>
        <dbReference type="ChEBI" id="CHEBI:33384"/>
        <dbReference type="ChEBI" id="CHEBI:57912"/>
        <dbReference type="ChEBI" id="CHEBI:58866"/>
        <dbReference type="ChEBI" id="CHEBI:59776"/>
        <dbReference type="EC" id="4.2.1.20"/>
    </reaction>
</comment>
<dbReference type="EMBL" id="KT006965">
    <property type="protein sequence ID" value="AKQ01403.1"/>
    <property type="molecule type" value="Genomic_DNA"/>
</dbReference>
<evidence type="ECO:0000256" key="4">
    <source>
        <dbReference type="ARBA" id="ARBA00022605"/>
    </source>
</evidence>
<reference evidence="11" key="1">
    <citation type="journal article" date="2015" name="ISME J.">
        <title>Aquifer environment selects for microbial species cohorts in sediment and groundwater.</title>
        <authorList>
            <person name="Hug L.A."/>
            <person name="Thomas B.C."/>
            <person name="Brown C.T."/>
            <person name="Frischkorn K.R."/>
            <person name="Williams K.H."/>
            <person name="Tringe S.G."/>
            <person name="Banfield J.F."/>
        </authorList>
    </citation>
    <scope>NUCLEOTIDE SEQUENCE</scope>
</reference>
<dbReference type="EC" id="4.2.1.20" evidence="9"/>
<dbReference type="InterPro" id="IPR011060">
    <property type="entry name" value="RibuloseP-bd_barrel"/>
</dbReference>
<dbReference type="SUPFAM" id="SSF51366">
    <property type="entry name" value="Ribulose-phoshate binding barrel"/>
    <property type="match status" value="1"/>
</dbReference>
<evidence type="ECO:0000256" key="10">
    <source>
        <dbReference type="RuleBase" id="RU003662"/>
    </source>
</evidence>
<evidence type="ECO:0000256" key="9">
    <source>
        <dbReference type="HAMAP-Rule" id="MF_00131"/>
    </source>
</evidence>
<comment type="pathway">
    <text evidence="2 9">Amino-acid biosynthesis; L-tryptophan biosynthesis; L-tryptophan from chorismate: step 5/5.</text>
</comment>
<comment type="similarity">
    <text evidence="9 10">Belongs to the TrpA family.</text>
</comment>
<dbReference type="HAMAP" id="MF_00131">
    <property type="entry name" value="Trp_synth_alpha"/>
    <property type="match status" value="1"/>
</dbReference>
<dbReference type="NCBIfam" id="TIGR00262">
    <property type="entry name" value="trpA"/>
    <property type="match status" value="1"/>
</dbReference>
<dbReference type="UniPathway" id="UPA00035">
    <property type="reaction ID" value="UER00044"/>
</dbReference>
<evidence type="ECO:0000256" key="7">
    <source>
        <dbReference type="ARBA" id="ARBA00023239"/>
    </source>
</evidence>
<evidence type="ECO:0000256" key="2">
    <source>
        <dbReference type="ARBA" id="ARBA00004733"/>
    </source>
</evidence>
<sequence length="264" mass="27774">MTAIDAVFRRLRASGEKGLVVYLTAGDPTPSASLGYLRAAADAGADILEVGIPFSDPTADGPTIEAASRRALSSGMNVAGALELVRKFRKTHATPIVLFGYCNPFLRYGWSSLCVDAGNAGVDGFLVVDLPFEERGDALPSIRKAGLDWIPLAAPTSGMERIHAFDRAGSGFLYLISVTGVTGVRDSLPPEMATWTRKVAKATRLPVAVGFGISSPAMARAATRDADAAVVGSACVKIVEKNGRGPRGPAELSRFVRSLKKALR</sequence>
<name>A0A0H4T1F5_9DELT</name>
<keyword evidence="7 9" id="KW-0456">Lyase</keyword>
<keyword evidence="5 9" id="KW-0822">Tryptophan biosynthesis</keyword>
<evidence type="ECO:0000256" key="6">
    <source>
        <dbReference type="ARBA" id="ARBA00023141"/>
    </source>
</evidence>
<dbReference type="InterPro" id="IPR013785">
    <property type="entry name" value="Aldolase_TIM"/>
</dbReference>
<proteinExistence type="inferred from homology"/>
<protein>
    <recommendedName>
        <fullName evidence="9">Tryptophan synthase alpha chain</fullName>
        <ecNumber evidence="9">4.2.1.20</ecNumber>
    </recommendedName>
</protein>
<dbReference type="CDD" id="cd04724">
    <property type="entry name" value="Tryptophan_synthase_alpha"/>
    <property type="match status" value="1"/>
</dbReference>
<evidence type="ECO:0000256" key="8">
    <source>
        <dbReference type="ARBA" id="ARBA00049047"/>
    </source>
</evidence>
<feature type="active site" description="Proton acceptor" evidence="9">
    <location>
        <position position="60"/>
    </location>
</feature>
<dbReference type="Pfam" id="PF00290">
    <property type="entry name" value="Trp_syntA"/>
    <property type="match status" value="1"/>
</dbReference>
<evidence type="ECO:0000256" key="1">
    <source>
        <dbReference type="ARBA" id="ARBA00003365"/>
    </source>
</evidence>
<evidence type="ECO:0000256" key="5">
    <source>
        <dbReference type="ARBA" id="ARBA00022822"/>
    </source>
</evidence>
<keyword evidence="4 9" id="KW-0028">Amino-acid biosynthesis</keyword>
<dbReference type="PANTHER" id="PTHR43406">
    <property type="entry name" value="TRYPTOPHAN SYNTHASE, ALPHA CHAIN"/>
    <property type="match status" value="1"/>
</dbReference>
<keyword evidence="6 9" id="KW-0057">Aromatic amino acid biosynthesis</keyword>
<organism evidence="11">
    <name type="scientific">uncultured delta proteobacterium Rifle_16ft_4_minimus_184</name>
    <dbReference type="NCBI Taxonomy" id="1665175"/>
    <lineage>
        <taxon>Bacteria</taxon>
        <taxon>Deltaproteobacteria</taxon>
        <taxon>environmental samples</taxon>
    </lineage>
</organism>
<accession>A0A0H4T1F5</accession>
<dbReference type="GO" id="GO:0004834">
    <property type="term" value="F:tryptophan synthase activity"/>
    <property type="evidence" value="ECO:0007669"/>
    <property type="project" value="UniProtKB-UniRule"/>
</dbReference>
<dbReference type="GO" id="GO:0005829">
    <property type="term" value="C:cytosol"/>
    <property type="evidence" value="ECO:0007669"/>
    <property type="project" value="TreeGrafter"/>
</dbReference>
<dbReference type="FunFam" id="3.20.20.70:FF:000037">
    <property type="entry name" value="Tryptophan synthase alpha chain"/>
    <property type="match status" value="1"/>
</dbReference>
<dbReference type="Gene3D" id="3.20.20.70">
    <property type="entry name" value="Aldolase class I"/>
    <property type="match status" value="1"/>
</dbReference>
<dbReference type="AlphaFoldDB" id="A0A0H4T1F5"/>
<feature type="active site" description="Proton acceptor" evidence="9">
    <location>
        <position position="49"/>
    </location>
</feature>
<dbReference type="PANTHER" id="PTHR43406:SF1">
    <property type="entry name" value="TRYPTOPHAN SYNTHASE ALPHA CHAIN, CHLOROPLASTIC"/>
    <property type="match status" value="1"/>
</dbReference>